<feature type="signal peptide" evidence="1">
    <location>
        <begin position="1"/>
        <end position="26"/>
    </location>
</feature>
<organism evidence="2 3">
    <name type="scientific">Reyranella soli</name>
    <dbReference type="NCBI Taxonomy" id="1230389"/>
    <lineage>
        <taxon>Bacteria</taxon>
        <taxon>Pseudomonadati</taxon>
        <taxon>Pseudomonadota</taxon>
        <taxon>Alphaproteobacteria</taxon>
        <taxon>Hyphomicrobiales</taxon>
        <taxon>Reyranellaceae</taxon>
        <taxon>Reyranella</taxon>
    </lineage>
</organism>
<keyword evidence="3" id="KW-1185">Reference proteome</keyword>
<comment type="caution">
    <text evidence="2">The sequence shown here is derived from an EMBL/GenBank/DDBJ whole genome shotgun (WGS) entry which is preliminary data.</text>
</comment>
<evidence type="ECO:0000256" key="1">
    <source>
        <dbReference type="SAM" id="SignalP"/>
    </source>
</evidence>
<proteinExistence type="predicted"/>
<sequence>MQVRIAKAALLATMFTAGLFAAEAWADDPPPPPPSATESESRSIFVFQVENDVFNRFSPTDRDYTNGVRIGWLSPAITVMPPGIVAMTTVPTFFGEPQSDSVVRRVGVSFGQNIYTPDNTFTSQPIYNDRPYAAWLYASFALQYTYKRRDEKTGIQEPVRLDTLQLDLGVIGPAAGGEFVQNNFHNIIGVAQANGWANQLHNEPTIGLGFERRWRTGRTVLFDDPKLEVDFIPRIGAALGNVAIYGDVGGTARIGKNLRDDFGPPRPRPALPGSEAFIGDGSFGWYLFAGVDGQVVGRNIFLDGNTDGYSLRVSHRPFVAEAQAGLAVTYHGVRLTYTQVLRTPDFYEQNRWTQFGSINVTFRY</sequence>
<dbReference type="EMBL" id="BKAJ01000004">
    <property type="protein sequence ID" value="GEP53107.1"/>
    <property type="molecule type" value="Genomic_DNA"/>
</dbReference>
<gene>
    <name evidence="2" type="ORF">RSO01_02730</name>
</gene>
<evidence type="ECO:0000313" key="2">
    <source>
        <dbReference type="EMBL" id="GEP53107.1"/>
    </source>
</evidence>
<dbReference type="OrthoDB" id="9776275at2"/>
<reference evidence="2 3" key="1">
    <citation type="submission" date="2019-07" db="EMBL/GenBank/DDBJ databases">
        <title>Whole genome shotgun sequence of Reyranella soli NBRC 108950.</title>
        <authorList>
            <person name="Hosoyama A."/>
            <person name="Uohara A."/>
            <person name="Ohji S."/>
            <person name="Ichikawa N."/>
        </authorList>
    </citation>
    <scope>NUCLEOTIDE SEQUENCE [LARGE SCALE GENOMIC DNA]</scope>
    <source>
        <strain evidence="2 3">NBRC 108950</strain>
    </source>
</reference>
<feature type="chain" id="PRO_5021697990" evidence="1">
    <location>
        <begin position="27"/>
        <end position="364"/>
    </location>
</feature>
<protein>
    <submittedName>
        <fullName evidence="2">Membrane protein</fullName>
    </submittedName>
</protein>
<dbReference type="InterPro" id="IPR018707">
    <property type="entry name" value="LpxR"/>
</dbReference>
<dbReference type="Proteomes" id="UP000321058">
    <property type="component" value="Unassembled WGS sequence"/>
</dbReference>
<dbReference type="Pfam" id="PF09982">
    <property type="entry name" value="LpxR"/>
    <property type="match status" value="1"/>
</dbReference>
<dbReference type="Gene3D" id="2.40.128.140">
    <property type="entry name" value="Outer membrane protein"/>
    <property type="match status" value="1"/>
</dbReference>
<keyword evidence="1" id="KW-0732">Signal</keyword>
<name>A0A512N2A0_9HYPH</name>
<accession>A0A512N2A0</accession>
<dbReference type="RefSeq" id="WP_147145390.1">
    <property type="nucleotide sequence ID" value="NZ_BKAJ01000004.1"/>
</dbReference>
<dbReference type="InterPro" id="IPR037107">
    <property type="entry name" value="Put_OMP_sf"/>
</dbReference>
<evidence type="ECO:0000313" key="3">
    <source>
        <dbReference type="Proteomes" id="UP000321058"/>
    </source>
</evidence>
<dbReference type="AlphaFoldDB" id="A0A512N2A0"/>